<evidence type="ECO:0000256" key="1">
    <source>
        <dbReference type="ARBA" id="ARBA00022722"/>
    </source>
</evidence>
<dbReference type="GO" id="GO:0003723">
    <property type="term" value="F:RNA binding"/>
    <property type="evidence" value="ECO:0007669"/>
    <property type="project" value="InterPro"/>
</dbReference>
<protein>
    <submittedName>
        <fullName evidence="5">Uncharacterized protein</fullName>
    </submittedName>
</protein>
<dbReference type="EMBL" id="KK088438">
    <property type="protein sequence ID" value="EYE92273.1"/>
    <property type="molecule type" value="Genomic_DNA"/>
</dbReference>
<evidence type="ECO:0000313" key="6">
    <source>
        <dbReference type="Proteomes" id="UP000019804"/>
    </source>
</evidence>
<dbReference type="GeneID" id="63697890"/>
<keyword evidence="1" id="KW-0540">Nuclease</keyword>
<evidence type="ECO:0000256" key="4">
    <source>
        <dbReference type="SAM" id="SignalP"/>
    </source>
</evidence>
<feature type="signal peptide" evidence="4">
    <location>
        <begin position="1"/>
        <end position="19"/>
    </location>
</feature>
<dbReference type="AlphaFoldDB" id="A0A017S5F9"/>
<dbReference type="SUPFAM" id="SSF53933">
    <property type="entry name" value="Microbial ribonucleases"/>
    <property type="match status" value="1"/>
</dbReference>
<reference evidence="6" key="1">
    <citation type="journal article" date="2014" name="Nat. Commun.">
        <title>Genomic adaptations of the halophilic Dead Sea filamentous fungus Eurotium rubrum.</title>
        <authorList>
            <person name="Kis-Papo T."/>
            <person name="Weig A.R."/>
            <person name="Riley R."/>
            <person name="Persoh D."/>
            <person name="Salamov A."/>
            <person name="Sun H."/>
            <person name="Lipzen A."/>
            <person name="Wasser S.P."/>
            <person name="Rambold G."/>
            <person name="Grigoriev I.V."/>
            <person name="Nevo E."/>
        </authorList>
    </citation>
    <scope>NUCLEOTIDE SEQUENCE [LARGE SCALE GENOMIC DNA]</scope>
    <source>
        <strain evidence="6">CBS 135680</strain>
    </source>
</reference>
<gene>
    <name evidence="5" type="ORF">EURHEDRAFT_415698</name>
</gene>
<dbReference type="Gene3D" id="3.10.450.30">
    <property type="entry name" value="Microbial ribonucleases"/>
    <property type="match status" value="1"/>
</dbReference>
<keyword evidence="4" id="KW-0732">Signal</keyword>
<feature type="chain" id="PRO_5001495699" evidence="4">
    <location>
        <begin position="20"/>
        <end position="168"/>
    </location>
</feature>
<evidence type="ECO:0000313" key="5">
    <source>
        <dbReference type="EMBL" id="EYE92273.1"/>
    </source>
</evidence>
<dbReference type="RefSeq" id="XP_040635961.1">
    <property type="nucleotide sequence ID" value="XM_040782766.1"/>
</dbReference>
<dbReference type="OrthoDB" id="4388065at2759"/>
<organism evidence="5 6">
    <name type="scientific">Aspergillus ruber (strain CBS 135680)</name>
    <dbReference type="NCBI Taxonomy" id="1388766"/>
    <lineage>
        <taxon>Eukaryota</taxon>
        <taxon>Fungi</taxon>
        <taxon>Dikarya</taxon>
        <taxon>Ascomycota</taxon>
        <taxon>Pezizomycotina</taxon>
        <taxon>Eurotiomycetes</taxon>
        <taxon>Eurotiomycetidae</taxon>
        <taxon>Eurotiales</taxon>
        <taxon>Aspergillaceae</taxon>
        <taxon>Aspergillus</taxon>
        <taxon>Aspergillus subgen. Aspergillus</taxon>
    </lineage>
</organism>
<dbReference type="Proteomes" id="UP000019804">
    <property type="component" value="Unassembled WGS sequence"/>
</dbReference>
<feature type="compositionally biased region" description="Basic and acidic residues" evidence="3">
    <location>
        <begin position="149"/>
        <end position="158"/>
    </location>
</feature>
<dbReference type="Pfam" id="PF00545">
    <property type="entry name" value="Ribonuclease"/>
    <property type="match status" value="1"/>
</dbReference>
<name>A0A017S5F9_ASPRC</name>
<sequence>MYFFNVLLPLALLASPIFATPIDLETRAGETVRCRATDTTKAKHTSKTWTVSVDEAKQLVQKAGVKGADKTGYPHAYRNGEKLEWDPAACKKTNVDLLEYPIFWQGTKQIKSDTKINGQAHTPIRVVYANAGGTPVYCGIMVHTQVKQKPDIDKKQSWEGDEGFSKCT</sequence>
<dbReference type="GO" id="GO:0016787">
    <property type="term" value="F:hydrolase activity"/>
    <property type="evidence" value="ECO:0007669"/>
    <property type="project" value="UniProtKB-KW"/>
</dbReference>
<dbReference type="GO" id="GO:0004521">
    <property type="term" value="F:RNA endonuclease activity"/>
    <property type="evidence" value="ECO:0007669"/>
    <property type="project" value="InterPro"/>
</dbReference>
<keyword evidence="2" id="KW-0378">Hydrolase</keyword>
<dbReference type="HOGENOM" id="CLU_108592_0_0_1"/>
<dbReference type="InterPro" id="IPR016191">
    <property type="entry name" value="Ribonuclease/ribotoxin"/>
</dbReference>
<dbReference type="InterPro" id="IPR000026">
    <property type="entry name" value="N1-like"/>
</dbReference>
<accession>A0A017S5F9</accession>
<evidence type="ECO:0000256" key="3">
    <source>
        <dbReference type="SAM" id="MobiDB-lite"/>
    </source>
</evidence>
<evidence type="ECO:0000256" key="2">
    <source>
        <dbReference type="ARBA" id="ARBA00022801"/>
    </source>
</evidence>
<feature type="region of interest" description="Disordered" evidence="3">
    <location>
        <begin position="149"/>
        <end position="168"/>
    </location>
</feature>
<proteinExistence type="predicted"/>
<keyword evidence="6" id="KW-1185">Reference proteome</keyword>